<evidence type="ECO:0000313" key="1">
    <source>
        <dbReference type="EMBL" id="GIH64114.1"/>
    </source>
</evidence>
<protein>
    <submittedName>
        <fullName evidence="1">Uncharacterized protein</fullName>
    </submittedName>
</protein>
<evidence type="ECO:0000313" key="2">
    <source>
        <dbReference type="Proteomes" id="UP000660454"/>
    </source>
</evidence>
<sequence>MTYPVAMADWTGTGIAGDTFVNNAAYPNGSDNDILNRILVGKSNSGTVTWRGYIRFNVPPPLLGGTAVKIHAKRIADAFGAAPRAKGGGVSNCVRSR</sequence>
<comment type="caution">
    <text evidence="1">The sequence shown here is derived from an EMBL/GenBank/DDBJ whole genome shotgun (WGS) entry which is preliminary data.</text>
</comment>
<proteinExistence type="predicted"/>
<organism evidence="1 2">
    <name type="scientific">Microbispora siamensis</name>
    <dbReference type="NCBI Taxonomy" id="564413"/>
    <lineage>
        <taxon>Bacteria</taxon>
        <taxon>Bacillati</taxon>
        <taxon>Actinomycetota</taxon>
        <taxon>Actinomycetes</taxon>
        <taxon>Streptosporangiales</taxon>
        <taxon>Streptosporangiaceae</taxon>
        <taxon>Microbispora</taxon>
    </lineage>
</organism>
<dbReference type="Proteomes" id="UP000660454">
    <property type="component" value="Unassembled WGS sequence"/>
</dbReference>
<accession>A0ABQ4GRR7</accession>
<name>A0ABQ4GRR7_9ACTN</name>
<dbReference type="EMBL" id="BOOF01000029">
    <property type="protein sequence ID" value="GIH64114.1"/>
    <property type="molecule type" value="Genomic_DNA"/>
</dbReference>
<keyword evidence="2" id="KW-1185">Reference proteome</keyword>
<reference evidence="1 2" key="1">
    <citation type="submission" date="2021-01" db="EMBL/GenBank/DDBJ databases">
        <title>Whole genome shotgun sequence of Microbispora siamensis NBRC 104113.</title>
        <authorList>
            <person name="Komaki H."/>
            <person name="Tamura T."/>
        </authorList>
    </citation>
    <scope>NUCLEOTIDE SEQUENCE [LARGE SCALE GENOMIC DNA]</scope>
    <source>
        <strain evidence="1 2">NBRC 104113</strain>
    </source>
</reference>
<gene>
    <name evidence="1" type="ORF">Msi02_49310</name>
</gene>